<evidence type="ECO:0000313" key="1">
    <source>
        <dbReference type="EMBL" id="MBK1835696.1"/>
    </source>
</evidence>
<name>A0A934VP36_9BACT</name>
<evidence type="ECO:0000313" key="2">
    <source>
        <dbReference type="Proteomes" id="UP000604083"/>
    </source>
</evidence>
<reference evidence="1" key="1">
    <citation type="submission" date="2021-01" db="EMBL/GenBank/DDBJ databases">
        <title>Modified the classification status of verrucomicrobia.</title>
        <authorList>
            <person name="Feng X."/>
        </authorList>
    </citation>
    <scope>NUCLEOTIDE SEQUENCE</scope>
    <source>
        <strain evidence="1">KCTC 12986</strain>
    </source>
</reference>
<protein>
    <submittedName>
        <fullName evidence="1">Uncharacterized protein</fullName>
    </submittedName>
</protein>
<accession>A0A934VP36</accession>
<dbReference type="RefSeq" id="WP_200393133.1">
    <property type="nucleotide sequence ID" value="NZ_JAENIO010000093.1"/>
</dbReference>
<comment type="caution">
    <text evidence="1">The sequence shown here is derived from an EMBL/GenBank/DDBJ whole genome shotgun (WGS) entry which is preliminary data.</text>
</comment>
<keyword evidence="2" id="KW-1185">Reference proteome</keyword>
<dbReference type="Proteomes" id="UP000604083">
    <property type="component" value="Unassembled WGS sequence"/>
</dbReference>
<dbReference type="AlphaFoldDB" id="A0A934VP36"/>
<organism evidence="1 2">
    <name type="scientific">Roseibacillus ishigakijimensis</name>
    <dbReference type="NCBI Taxonomy" id="454146"/>
    <lineage>
        <taxon>Bacteria</taxon>
        <taxon>Pseudomonadati</taxon>
        <taxon>Verrucomicrobiota</taxon>
        <taxon>Verrucomicrobiia</taxon>
        <taxon>Verrucomicrobiales</taxon>
        <taxon>Verrucomicrobiaceae</taxon>
        <taxon>Roseibacillus</taxon>
    </lineage>
</organism>
<dbReference type="EMBL" id="JAENIO010000093">
    <property type="protein sequence ID" value="MBK1835696.1"/>
    <property type="molecule type" value="Genomic_DNA"/>
</dbReference>
<gene>
    <name evidence="1" type="ORF">JIN78_16655</name>
</gene>
<sequence length="176" mass="20512">MTSEEFQPLFDREVVCPLVEIGFQQRGQSLFWRDEISTFGLIRLGGRNQKPGHICHVACFRHNFLRDLNEKIPSSPPTEVFTYPYKFLPSGSSVVQPYTPQNLNYDKEYLDYTGHQDDIIRSLQDLQSRVSDVLLPYARSLSPETAYEQILNNQEYAWIEKIWLADYESTLQNNKA</sequence>
<proteinExistence type="predicted"/>